<dbReference type="InterPro" id="IPR024706">
    <property type="entry name" value="Peroxiredoxin_AhpC-typ"/>
</dbReference>
<name>A0A841ELN9_9BACT</name>
<evidence type="ECO:0000259" key="14">
    <source>
        <dbReference type="PROSITE" id="PS51352"/>
    </source>
</evidence>
<evidence type="ECO:0000256" key="9">
    <source>
        <dbReference type="ARBA" id="ARBA00032824"/>
    </source>
</evidence>
<evidence type="ECO:0000256" key="5">
    <source>
        <dbReference type="ARBA" id="ARBA00022862"/>
    </source>
</evidence>
<keyword evidence="7" id="KW-1015">Disulfide bond</keyword>
<keyword evidence="5" id="KW-0049">Antioxidant</keyword>
<dbReference type="SUPFAM" id="SSF52833">
    <property type="entry name" value="Thioredoxin-like"/>
    <property type="match status" value="1"/>
</dbReference>
<evidence type="ECO:0000256" key="2">
    <source>
        <dbReference type="ARBA" id="ARBA00011245"/>
    </source>
</evidence>
<dbReference type="GO" id="GO:0005737">
    <property type="term" value="C:cytoplasm"/>
    <property type="evidence" value="ECO:0007669"/>
    <property type="project" value="TreeGrafter"/>
</dbReference>
<evidence type="ECO:0000256" key="4">
    <source>
        <dbReference type="ARBA" id="ARBA00022559"/>
    </source>
</evidence>
<comment type="similarity">
    <text evidence="10">Belongs to the peroxiredoxin family. BCP/PrxQ subfamily.</text>
</comment>
<evidence type="ECO:0000256" key="10">
    <source>
        <dbReference type="ARBA" id="ARBA00038489"/>
    </source>
</evidence>
<comment type="catalytic activity">
    <reaction evidence="12">
        <text>a hydroperoxide + [thioredoxin]-dithiol = an alcohol + [thioredoxin]-disulfide + H2O</text>
        <dbReference type="Rhea" id="RHEA:62620"/>
        <dbReference type="Rhea" id="RHEA-COMP:10698"/>
        <dbReference type="Rhea" id="RHEA-COMP:10700"/>
        <dbReference type="ChEBI" id="CHEBI:15377"/>
        <dbReference type="ChEBI" id="CHEBI:29950"/>
        <dbReference type="ChEBI" id="CHEBI:30879"/>
        <dbReference type="ChEBI" id="CHEBI:35924"/>
        <dbReference type="ChEBI" id="CHEBI:50058"/>
        <dbReference type="EC" id="1.11.1.24"/>
    </reaction>
</comment>
<evidence type="ECO:0000256" key="1">
    <source>
        <dbReference type="ARBA" id="ARBA00003330"/>
    </source>
</evidence>
<dbReference type="FunFam" id="3.40.30.10:FF:000007">
    <property type="entry name" value="Thioredoxin-dependent thiol peroxidase"/>
    <property type="match status" value="1"/>
</dbReference>
<evidence type="ECO:0000256" key="7">
    <source>
        <dbReference type="ARBA" id="ARBA00023157"/>
    </source>
</evidence>
<reference evidence="15 16" key="1">
    <citation type="submission" date="2020-08" db="EMBL/GenBank/DDBJ databases">
        <title>Functional genomics of gut bacteria from endangered species of beetles.</title>
        <authorList>
            <person name="Carlos-Shanley C."/>
        </authorList>
    </citation>
    <scope>NUCLEOTIDE SEQUENCE [LARGE SCALE GENOMIC DNA]</scope>
    <source>
        <strain evidence="15 16">S00070</strain>
    </source>
</reference>
<evidence type="ECO:0000313" key="16">
    <source>
        <dbReference type="Proteomes" id="UP000524404"/>
    </source>
</evidence>
<evidence type="ECO:0000313" key="15">
    <source>
        <dbReference type="EMBL" id="MBB6003084.1"/>
    </source>
</evidence>
<dbReference type="RefSeq" id="WP_184133313.1">
    <property type="nucleotide sequence ID" value="NZ_JACHKT010000010.1"/>
</dbReference>
<dbReference type="GO" id="GO:0008379">
    <property type="term" value="F:thioredoxin peroxidase activity"/>
    <property type="evidence" value="ECO:0007669"/>
    <property type="project" value="TreeGrafter"/>
</dbReference>
<evidence type="ECO:0000256" key="6">
    <source>
        <dbReference type="ARBA" id="ARBA00023002"/>
    </source>
</evidence>
<dbReference type="EC" id="1.11.1.24" evidence="3"/>
<comment type="function">
    <text evidence="1">Thiol-specific peroxidase that catalyzes the reduction of hydrogen peroxide and organic hydroperoxides to water and alcohols, respectively. Plays a role in cell protection against oxidative stress by detoxifying peroxides and as sensor of hydrogen peroxide-mediated signaling events.</text>
</comment>
<dbReference type="InterPro" id="IPR000866">
    <property type="entry name" value="AhpC/TSA"/>
</dbReference>
<gene>
    <name evidence="15" type="ORF">HNP25_001736</name>
</gene>
<dbReference type="InterPro" id="IPR036249">
    <property type="entry name" value="Thioredoxin-like_sf"/>
</dbReference>
<keyword evidence="6 15" id="KW-0560">Oxidoreductase</keyword>
<keyword evidence="8" id="KW-0676">Redox-active center</keyword>
<dbReference type="GO" id="GO:0034599">
    <property type="term" value="P:cellular response to oxidative stress"/>
    <property type="evidence" value="ECO:0007669"/>
    <property type="project" value="TreeGrafter"/>
</dbReference>
<comment type="subunit">
    <text evidence="2">Monomer.</text>
</comment>
<evidence type="ECO:0000256" key="13">
    <source>
        <dbReference type="PIRSR" id="PIRSR000239-1"/>
    </source>
</evidence>
<dbReference type="Proteomes" id="UP000524404">
    <property type="component" value="Unassembled WGS sequence"/>
</dbReference>
<keyword evidence="4 15" id="KW-0575">Peroxidase</keyword>
<dbReference type="AlphaFoldDB" id="A0A841ELN9"/>
<keyword evidence="16" id="KW-1185">Reference proteome</keyword>
<dbReference type="Pfam" id="PF00578">
    <property type="entry name" value="AhpC-TSA"/>
    <property type="match status" value="1"/>
</dbReference>
<dbReference type="PANTHER" id="PTHR42801">
    <property type="entry name" value="THIOREDOXIN-DEPENDENT PEROXIDE REDUCTASE"/>
    <property type="match status" value="1"/>
</dbReference>
<dbReference type="EMBL" id="JACHKT010000010">
    <property type="protein sequence ID" value="MBB6003084.1"/>
    <property type="molecule type" value="Genomic_DNA"/>
</dbReference>
<dbReference type="PANTHER" id="PTHR42801:SF4">
    <property type="entry name" value="AHPC_TSA FAMILY PROTEIN"/>
    <property type="match status" value="1"/>
</dbReference>
<feature type="active site" description="Cysteine sulfenic acid (-SOH) intermediate; for peroxidase activity" evidence="13">
    <location>
        <position position="45"/>
    </location>
</feature>
<evidence type="ECO:0000256" key="8">
    <source>
        <dbReference type="ARBA" id="ARBA00023284"/>
    </source>
</evidence>
<protein>
    <recommendedName>
        <fullName evidence="3">thioredoxin-dependent peroxiredoxin</fullName>
        <ecNumber evidence="3">1.11.1.24</ecNumber>
    </recommendedName>
    <alternativeName>
        <fullName evidence="9">Thioredoxin peroxidase</fullName>
    </alternativeName>
    <alternativeName>
        <fullName evidence="11">Thioredoxin-dependent peroxiredoxin Bcp</fullName>
    </alternativeName>
</protein>
<accession>A0A841ELN9</accession>
<dbReference type="NCBIfam" id="NF006960">
    <property type="entry name" value="PRK09437.1"/>
    <property type="match status" value="1"/>
</dbReference>
<dbReference type="Gene3D" id="3.40.30.10">
    <property type="entry name" value="Glutaredoxin"/>
    <property type="match status" value="1"/>
</dbReference>
<evidence type="ECO:0000256" key="3">
    <source>
        <dbReference type="ARBA" id="ARBA00013017"/>
    </source>
</evidence>
<dbReference type="InterPro" id="IPR050924">
    <property type="entry name" value="Peroxiredoxin_BCP/PrxQ"/>
</dbReference>
<dbReference type="PIRSF" id="PIRSF000239">
    <property type="entry name" value="AHPC"/>
    <property type="match status" value="1"/>
</dbReference>
<dbReference type="CDD" id="cd03017">
    <property type="entry name" value="PRX_BCP"/>
    <property type="match status" value="1"/>
</dbReference>
<sequence>MKLTVGEKAPNFEQKDQHGNLVRLSDFEGKKVILYFYPKDDTPGCTAQACNLNENLPVLQAKGFEIIGVSVDGQKAHQKFIKKYDLKFTLLSDEDHQLVEAYGVWVEKSMYGKTYMGTARTTFIIDETGIITDIIEKVKTKEHTSQII</sequence>
<evidence type="ECO:0000256" key="11">
    <source>
        <dbReference type="ARBA" id="ARBA00042639"/>
    </source>
</evidence>
<evidence type="ECO:0000256" key="12">
    <source>
        <dbReference type="ARBA" id="ARBA00049091"/>
    </source>
</evidence>
<dbReference type="PROSITE" id="PS51352">
    <property type="entry name" value="THIOREDOXIN_2"/>
    <property type="match status" value="1"/>
</dbReference>
<dbReference type="GO" id="GO:0045454">
    <property type="term" value="P:cell redox homeostasis"/>
    <property type="evidence" value="ECO:0007669"/>
    <property type="project" value="TreeGrafter"/>
</dbReference>
<proteinExistence type="inferred from homology"/>
<comment type="caution">
    <text evidence="15">The sequence shown here is derived from an EMBL/GenBank/DDBJ whole genome shotgun (WGS) entry which is preliminary data.</text>
</comment>
<feature type="domain" description="Thioredoxin" evidence="14">
    <location>
        <begin position="3"/>
        <end position="148"/>
    </location>
</feature>
<dbReference type="InterPro" id="IPR013766">
    <property type="entry name" value="Thioredoxin_domain"/>
</dbReference>
<organism evidence="15 16">
    <name type="scientific">Arcicella rosea</name>
    <dbReference type="NCBI Taxonomy" id="502909"/>
    <lineage>
        <taxon>Bacteria</taxon>
        <taxon>Pseudomonadati</taxon>
        <taxon>Bacteroidota</taxon>
        <taxon>Cytophagia</taxon>
        <taxon>Cytophagales</taxon>
        <taxon>Flectobacillaceae</taxon>
        <taxon>Arcicella</taxon>
    </lineage>
</organism>